<keyword evidence="7" id="KW-1185">Reference proteome</keyword>
<keyword evidence="4" id="KW-0472">Membrane</keyword>
<organism evidence="7 8">
    <name type="scientific">Drosophila mauritiana</name>
    <name type="common">Fruit fly</name>
    <dbReference type="NCBI Taxonomy" id="7226"/>
    <lineage>
        <taxon>Eukaryota</taxon>
        <taxon>Metazoa</taxon>
        <taxon>Ecdysozoa</taxon>
        <taxon>Arthropoda</taxon>
        <taxon>Hexapoda</taxon>
        <taxon>Insecta</taxon>
        <taxon>Pterygota</taxon>
        <taxon>Neoptera</taxon>
        <taxon>Endopterygota</taxon>
        <taxon>Diptera</taxon>
        <taxon>Brachycera</taxon>
        <taxon>Muscomorpha</taxon>
        <taxon>Ephydroidea</taxon>
        <taxon>Drosophilidae</taxon>
        <taxon>Drosophila</taxon>
        <taxon>Sophophora</taxon>
    </lineage>
</organism>
<dbReference type="InterPro" id="IPR012132">
    <property type="entry name" value="GMC_OxRdtase"/>
</dbReference>
<feature type="transmembrane region" description="Helical" evidence="4">
    <location>
        <begin position="51"/>
        <end position="74"/>
    </location>
</feature>
<dbReference type="InterPro" id="IPR036188">
    <property type="entry name" value="FAD/NAD-bd_sf"/>
</dbReference>
<evidence type="ECO:0000256" key="1">
    <source>
        <dbReference type="ARBA" id="ARBA00010790"/>
    </source>
</evidence>
<dbReference type="InterPro" id="IPR007867">
    <property type="entry name" value="GMC_OxRtase_C"/>
</dbReference>
<dbReference type="Pfam" id="PF05199">
    <property type="entry name" value="GMC_oxred_C"/>
    <property type="match status" value="1"/>
</dbReference>
<dbReference type="InterPro" id="IPR000172">
    <property type="entry name" value="GMC_OxRdtase_N"/>
</dbReference>
<feature type="domain" description="Glucose-methanol-choline oxidoreductase N-terminal" evidence="6">
    <location>
        <begin position="351"/>
        <end position="365"/>
    </location>
</feature>
<reference evidence="8" key="1">
    <citation type="submission" date="2025-08" db="UniProtKB">
        <authorList>
            <consortium name="RefSeq"/>
        </authorList>
    </citation>
    <scope>IDENTIFICATION</scope>
    <source>
        <strain evidence="8">Mau12</strain>
        <tissue evidence="8">Whole Body</tissue>
    </source>
</reference>
<accession>A0A6P8KZ06</accession>
<dbReference type="PANTHER" id="PTHR11552:SF154">
    <property type="entry name" value="FI04917P"/>
    <property type="match status" value="1"/>
</dbReference>
<sequence>MVVVPALGAAAVSVGGLLFKASAASKAAAAAGVAAAGASKLGLAIAGAIKLATAVIGVGKLTILPFLIAAIAYYNYDLFDPENRPFNVQQVDLAYDFIIIGGGSAGTVLASRLSEIPHWKILLLEAGGHETEISDVPLLSLYLHKSKMDWKYRTQPQPTACQAMKDKRCCWTRGKVLGGSSVLNTMLYIRGNKRDFDQWADFGNPGWSYEDILPYFRKSEDQRNPYLARNKRYHGTGGLWTVQDAPYNTPIGPAFLQAGEEMGYDIVDVNGEQQTGFGFYQFNMRRGSRSSTAKSFLRPARLRSNLHVALFSHVTKVLTDPHTKRATGVQFIRDGRLQNVYATREVILSAGAIGSPHLMMLSGIGHGEELGRVGIPLVQHLPGVGQNLQDHIAVGGIAFLIDYPISIVMKRMVNINTALRYAITEDGPLTSSIGLEAVAFINTKYANASDDWPDMNFMMTSASVMSDGGSQVKTAHGLTDEFYQEVFGEVNNRDVFGVFPMMLRPKSRGYIKLASKNPLRYPLLYHNYLTHPDDVNVLREGVKAAVAMGETQAMKRFGARYWNKPVPNCKHLTLYTDDYWNCFIRQYTMTIYHMSGTAKMGPPTDPWAVVDPQLRVYGIPGLRVIDASIMPAITNGNIHAPVVMIGEKGADMIKQLWLTPTTAPVGVQGQGPSPRQGHNTSPAPPPRTQWRSKRSLNSTEADTETESSENLDIGTSPVHQWPLPRS</sequence>
<evidence type="ECO:0000256" key="2">
    <source>
        <dbReference type="RuleBase" id="RU003968"/>
    </source>
</evidence>
<gene>
    <name evidence="8" type="primary">LOC117146384</name>
</gene>
<dbReference type="PANTHER" id="PTHR11552">
    <property type="entry name" value="GLUCOSE-METHANOL-CHOLINE GMC OXIDOREDUCTASE"/>
    <property type="match status" value="1"/>
</dbReference>
<evidence type="ECO:0000313" key="8">
    <source>
        <dbReference type="RefSeq" id="XP_033168446.1"/>
    </source>
</evidence>
<feature type="region of interest" description="Disordered" evidence="3">
    <location>
        <begin position="663"/>
        <end position="726"/>
    </location>
</feature>
<keyword evidence="2" id="KW-0274">FAD</keyword>
<dbReference type="PROSITE" id="PS00624">
    <property type="entry name" value="GMC_OXRED_2"/>
    <property type="match status" value="1"/>
</dbReference>
<dbReference type="SUPFAM" id="SSF54373">
    <property type="entry name" value="FAD-linked reductases, C-terminal domain"/>
    <property type="match status" value="1"/>
</dbReference>
<feature type="domain" description="Glucose-methanol-choline oxidoreductase N-terminal" evidence="5">
    <location>
        <begin position="174"/>
        <end position="197"/>
    </location>
</feature>
<dbReference type="RefSeq" id="XP_033168446.1">
    <property type="nucleotide sequence ID" value="XM_033312555.1"/>
</dbReference>
<keyword evidence="2" id="KW-0285">Flavoprotein</keyword>
<dbReference type="GO" id="GO:0050660">
    <property type="term" value="F:flavin adenine dinucleotide binding"/>
    <property type="evidence" value="ECO:0007669"/>
    <property type="project" value="InterPro"/>
</dbReference>
<dbReference type="GeneID" id="117146384"/>
<dbReference type="Gene3D" id="3.50.50.60">
    <property type="entry name" value="FAD/NAD(P)-binding domain"/>
    <property type="match status" value="1"/>
</dbReference>
<evidence type="ECO:0000259" key="6">
    <source>
        <dbReference type="PROSITE" id="PS00624"/>
    </source>
</evidence>
<dbReference type="GO" id="GO:0016614">
    <property type="term" value="F:oxidoreductase activity, acting on CH-OH group of donors"/>
    <property type="evidence" value="ECO:0007669"/>
    <property type="project" value="InterPro"/>
</dbReference>
<dbReference type="SUPFAM" id="SSF51905">
    <property type="entry name" value="FAD/NAD(P)-binding domain"/>
    <property type="match status" value="1"/>
</dbReference>
<feature type="compositionally biased region" description="Polar residues" evidence="3">
    <location>
        <begin position="670"/>
        <end position="681"/>
    </location>
</feature>
<keyword evidence="4" id="KW-0812">Transmembrane</keyword>
<keyword evidence="4" id="KW-1133">Transmembrane helix</keyword>
<proteinExistence type="inferred from homology"/>
<dbReference type="Pfam" id="PF00732">
    <property type="entry name" value="GMC_oxred_N"/>
    <property type="match status" value="1"/>
</dbReference>
<dbReference type="Proteomes" id="UP000515162">
    <property type="component" value="Chromosome X"/>
</dbReference>
<evidence type="ECO:0000256" key="4">
    <source>
        <dbReference type="SAM" id="Phobius"/>
    </source>
</evidence>
<evidence type="ECO:0000256" key="3">
    <source>
        <dbReference type="SAM" id="MobiDB-lite"/>
    </source>
</evidence>
<dbReference type="AlphaFoldDB" id="A0A6P8KZ06"/>
<dbReference type="PROSITE" id="PS00623">
    <property type="entry name" value="GMC_OXRED_1"/>
    <property type="match status" value="1"/>
</dbReference>
<evidence type="ECO:0000259" key="5">
    <source>
        <dbReference type="PROSITE" id="PS00623"/>
    </source>
</evidence>
<dbReference type="Gene3D" id="3.30.560.10">
    <property type="entry name" value="Glucose Oxidase, domain 3"/>
    <property type="match status" value="1"/>
</dbReference>
<name>A0A6P8KZ06_DROMA</name>
<comment type="similarity">
    <text evidence="1 2">Belongs to the GMC oxidoreductase family.</text>
</comment>
<evidence type="ECO:0000313" key="7">
    <source>
        <dbReference type="Proteomes" id="UP000515162"/>
    </source>
</evidence>
<protein>
    <submittedName>
        <fullName evidence="8">Glucose dehydrogenase [FAD, quinone]</fullName>
    </submittedName>
</protein>